<reference evidence="1" key="1">
    <citation type="submission" date="2013-01" db="EMBL/GenBank/DDBJ databases">
        <title>Genome assembly of Mariniradius saccharolyticus AK6.</title>
        <authorList>
            <person name="Vaidya B."/>
            <person name="Khatri I."/>
            <person name="Tanuku N.R.S."/>
            <person name="Subramanian S."/>
            <person name="Pinnaka A."/>
        </authorList>
    </citation>
    <scope>NUCLEOTIDE SEQUENCE [LARGE SCALE GENOMIC DNA]</scope>
    <source>
        <strain evidence="1">AK6</strain>
    </source>
</reference>
<dbReference type="EMBL" id="AMZY02000010">
    <property type="protein sequence ID" value="EMS33134.1"/>
    <property type="molecule type" value="Genomic_DNA"/>
</dbReference>
<sequence length="53" mass="6213">MFIAGVSGITKAQFNNLWTIPREEQFPQAWITSDNQHFESIDTTFHYIPKQVE</sequence>
<dbReference type="STRING" id="1239962.C943_00411"/>
<proteinExistence type="predicted"/>
<dbReference type="Proteomes" id="UP000010953">
    <property type="component" value="Unassembled WGS sequence"/>
</dbReference>
<organism evidence="1 2">
    <name type="scientific">Mariniradius saccharolyticus AK6</name>
    <dbReference type="NCBI Taxonomy" id="1239962"/>
    <lineage>
        <taxon>Bacteria</taxon>
        <taxon>Pseudomonadati</taxon>
        <taxon>Bacteroidota</taxon>
        <taxon>Cytophagia</taxon>
        <taxon>Cytophagales</taxon>
        <taxon>Cyclobacteriaceae</taxon>
        <taxon>Mariniradius</taxon>
    </lineage>
</organism>
<evidence type="ECO:0000313" key="1">
    <source>
        <dbReference type="EMBL" id="EMS33134.1"/>
    </source>
</evidence>
<name>M7XE21_9BACT</name>
<gene>
    <name evidence="1" type="ORF">C943_00411</name>
</gene>
<keyword evidence="2" id="KW-1185">Reference proteome</keyword>
<accession>M7XE21</accession>
<protein>
    <submittedName>
        <fullName evidence="1">Uncharacterized protein</fullName>
    </submittedName>
</protein>
<dbReference type="AlphaFoldDB" id="M7XE21"/>
<evidence type="ECO:0000313" key="2">
    <source>
        <dbReference type="Proteomes" id="UP000010953"/>
    </source>
</evidence>
<comment type="caution">
    <text evidence="1">The sequence shown here is derived from an EMBL/GenBank/DDBJ whole genome shotgun (WGS) entry which is preliminary data.</text>
</comment>
<dbReference type="InParanoid" id="M7XE21"/>